<reference evidence="1" key="1">
    <citation type="thesis" date="2020" institute="ProQuest LLC" country="789 East Eisenhower Parkway, Ann Arbor, MI, USA">
        <title>Comparative Genomics and Chromosome Evolution.</title>
        <authorList>
            <person name="Mudd A.B."/>
        </authorList>
    </citation>
    <scope>NUCLEOTIDE SEQUENCE</scope>
    <source>
        <strain evidence="1">HN-11 Male</strain>
        <tissue evidence="1">Kidney and liver</tissue>
    </source>
</reference>
<evidence type="ECO:0000313" key="1">
    <source>
        <dbReference type="EMBL" id="KAG9474561.1"/>
    </source>
</evidence>
<sequence length="91" mass="9804">MTLIDFCAKTSAASWPYLMEGARPLQDVRLVLLTKVGSVLLAGFTANLKLLTGALLRFLPAAHQVVFSASSPDIFLQFAHSEADTTPTSPR</sequence>
<dbReference type="AlphaFoldDB" id="A0A8J6K079"/>
<comment type="caution">
    <text evidence="1">The sequence shown here is derived from an EMBL/GenBank/DDBJ whole genome shotgun (WGS) entry which is preliminary data.</text>
</comment>
<gene>
    <name evidence="1" type="ORF">GDO78_004709</name>
</gene>
<dbReference type="EMBL" id="WNTK01000013">
    <property type="protein sequence ID" value="KAG9474561.1"/>
    <property type="molecule type" value="Genomic_DNA"/>
</dbReference>
<name>A0A8J6K079_ELECQ</name>
<dbReference type="Proteomes" id="UP000770717">
    <property type="component" value="Unassembled WGS sequence"/>
</dbReference>
<organism evidence="1 2">
    <name type="scientific">Eleutherodactylus coqui</name>
    <name type="common">Puerto Rican coqui</name>
    <dbReference type="NCBI Taxonomy" id="57060"/>
    <lineage>
        <taxon>Eukaryota</taxon>
        <taxon>Metazoa</taxon>
        <taxon>Chordata</taxon>
        <taxon>Craniata</taxon>
        <taxon>Vertebrata</taxon>
        <taxon>Euteleostomi</taxon>
        <taxon>Amphibia</taxon>
        <taxon>Batrachia</taxon>
        <taxon>Anura</taxon>
        <taxon>Neobatrachia</taxon>
        <taxon>Hyloidea</taxon>
        <taxon>Eleutherodactylidae</taxon>
        <taxon>Eleutherodactylinae</taxon>
        <taxon>Eleutherodactylus</taxon>
        <taxon>Eleutherodactylus</taxon>
    </lineage>
</organism>
<evidence type="ECO:0000313" key="2">
    <source>
        <dbReference type="Proteomes" id="UP000770717"/>
    </source>
</evidence>
<accession>A0A8J6K079</accession>
<proteinExistence type="predicted"/>
<protein>
    <submittedName>
        <fullName evidence="1">Uncharacterized protein</fullName>
    </submittedName>
</protein>
<keyword evidence="2" id="KW-1185">Reference proteome</keyword>